<dbReference type="Pfam" id="PF03101">
    <property type="entry name" value="FAR1"/>
    <property type="match status" value="1"/>
</dbReference>
<accession>A0AAD4TMG7</accession>
<sequence length="108" mass="12092">SIDDAWEFYKTFWKVNGFPVVKSTSVKNGAGCIRSYKFTCARAGKCNSISEKPLRPPAKIKCGCQAKLVLRLYCLVGYVISQLNLEHNHELKPEFAIHFVVTVSLILG</sequence>
<reference evidence="2" key="1">
    <citation type="submission" date="2022-04" db="EMBL/GenBank/DDBJ databases">
        <title>A functionally conserved STORR gene fusion in Papaver species that diverged 16.8 million years ago.</title>
        <authorList>
            <person name="Catania T."/>
        </authorList>
    </citation>
    <scope>NUCLEOTIDE SEQUENCE</scope>
    <source>
        <strain evidence="2">S-188037</strain>
    </source>
</reference>
<dbReference type="Proteomes" id="UP001202328">
    <property type="component" value="Unassembled WGS sequence"/>
</dbReference>
<comment type="caution">
    <text evidence="2">The sequence shown here is derived from an EMBL/GenBank/DDBJ whole genome shotgun (WGS) entry which is preliminary data.</text>
</comment>
<protein>
    <recommendedName>
        <fullName evidence="1">FAR1 domain-containing protein</fullName>
    </recommendedName>
</protein>
<dbReference type="PANTHER" id="PTHR46328:SF34">
    <property type="entry name" value="PROTEIN FAR1-RELATED SEQUENCE 5-LIKE"/>
    <property type="match status" value="1"/>
</dbReference>
<proteinExistence type="predicted"/>
<dbReference type="InterPro" id="IPR004330">
    <property type="entry name" value="FAR1_DNA_bnd_dom"/>
</dbReference>
<dbReference type="PANTHER" id="PTHR46328">
    <property type="entry name" value="FAR-RED IMPAIRED RESPONSIVE (FAR1) FAMILY PROTEIN-RELATED"/>
    <property type="match status" value="1"/>
</dbReference>
<feature type="non-terminal residue" evidence="2">
    <location>
        <position position="1"/>
    </location>
</feature>
<dbReference type="EMBL" id="JAJJMB010000835">
    <property type="protein sequence ID" value="KAI3960935.1"/>
    <property type="molecule type" value="Genomic_DNA"/>
</dbReference>
<organism evidence="2 3">
    <name type="scientific">Papaver atlanticum</name>
    <dbReference type="NCBI Taxonomy" id="357466"/>
    <lineage>
        <taxon>Eukaryota</taxon>
        <taxon>Viridiplantae</taxon>
        <taxon>Streptophyta</taxon>
        <taxon>Embryophyta</taxon>
        <taxon>Tracheophyta</taxon>
        <taxon>Spermatophyta</taxon>
        <taxon>Magnoliopsida</taxon>
        <taxon>Ranunculales</taxon>
        <taxon>Papaveraceae</taxon>
        <taxon>Papaveroideae</taxon>
        <taxon>Papaver</taxon>
    </lineage>
</organism>
<evidence type="ECO:0000313" key="2">
    <source>
        <dbReference type="EMBL" id="KAI3960935.1"/>
    </source>
</evidence>
<gene>
    <name evidence="2" type="ORF">MKW98_019136</name>
</gene>
<evidence type="ECO:0000259" key="1">
    <source>
        <dbReference type="Pfam" id="PF03101"/>
    </source>
</evidence>
<dbReference type="AlphaFoldDB" id="A0AAD4TMG7"/>
<feature type="domain" description="FAR1" evidence="1">
    <location>
        <begin position="7"/>
        <end position="92"/>
    </location>
</feature>
<name>A0AAD4TMG7_9MAGN</name>
<evidence type="ECO:0000313" key="3">
    <source>
        <dbReference type="Proteomes" id="UP001202328"/>
    </source>
</evidence>
<keyword evidence="3" id="KW-1185">Reference proteome</keyword>